<keyword evidence="12" id="KW-1185">Reference proteome</keyword>
<dbReference type="InterPro" id="IPR009056">
    <property type="entry name" value="Cyt_c-like_dom"/>
</dbReference>
<gene>
    <name evidence="11" type="ORF">I5M27_05830</name>
</gene>
<evidence type="ECO:0000256" key="3">
    <source>
        <dbReference type="ARBA" id="ARBA00022723"/>
    </source>
</evidence>
<evidence type="ECO:0000256" key="2">
    <source>
        <dbReference type="ARBA" id="ARBA00022617"/>
    </source>
</evidence>
<dbReference type="InterPro" id="IPR038352">
    <property type="entry name" value="Imelysin_sf"/>
</dbReference>
<evidence type="ECO:0000313" key="12">
    <source>
        <dbReference type="Proteomes" id="UP000644147"/>
    </source>
</evidence>
<dbReference type="PANTHER" id="PTHR30600">
    <property type="entry name" value="CYTOCHROME C PEROXIDASE-RELATED"/>
    <property type="match status" value="1"/>
</dbReference>
<dbReference type="EMBL" id="JAEHFX010000002">
    <property type="protein sequence ID" value="MBK0402496.1"/>
    <property type="molecule type" value="Genomic_DNA"/>
</dbReference>
<dbReference type="InterPro" id="IPR004852">
    <property type="entry name" value="Di-haem_cyt_c_peroxidsae"/>
</dbReference>
<keyword evidence="11" id="KW-0575">Peroxidase</keyword>
<dbReference type="Gene3D" id="1.20.1420.20">
    <property type="entry name" value="M75 peptidase, HXXE motif"/>
    <property type="match status" value="1"/>
</dbReference>
<comment type="caution">
    <text evidence="11">The sequence shown here is derived from an EMBL/GenBank/DDBJ whole genome shotgun (WGS) entry which is preliminary data.</text>
</comment>
<keyword evidence="5" id="KW-0560">Oxidoreductase</keyword>
<evidence type="ECO:0000259" key="10">
    <source>
        <dbReference type="PROSITE" id="PS51007"/>
    </source>
</evidence>
<sequence length="664" mass="73879">MAGFPTVSAKKPVAFLMWFSLVLFFFNLLFSAYKTETATARVTSAVKAKFLQDLEILQAKAAALETQLLLLQKNQSQLLPAQQAFLEVKKAYKRTEYLTEYLDPDLAKKLNGAPIPKVVISDADYLALDQKEPLFITLPPEGLQVLEELLYAEEKPDTAEAYRLAHLISETATNLKTNLLHQPLTDKQILESAREEMLRLMTIGITGFDAPAAGHEIELAYIALEPLLEVVEFYEKAGSGKATITAKNAREKLQKTAQYLHQNPDFDTFDRVHFLRTFADPAYAALNQLQREILINSGAENQIIKPVNDLASSLFSEDFLHTAYYAKQDRKDQNPQQIVLGKMLFFDPVLSSNNLRSCASCHNPQKAFSDGEIQSVAFNEKGTVSRNSPTLLNAIFATAYFWDSRAGFLEDQIPEVVKKTDELHSNYEEIVAKLAQSAEYKKLFKQAFKEQGKNTLHATTVNRALSAYLRSLVSLNSPFDQFMRRETETLNASAIRGANLFMGKAACATCHFAPIFNGTVPPRFLESETEVLGVTANADFTHPTLDADPGRAGVVKTEVFQGAFKTPTVRNIALTAPYMHNGAFKTLEEVVEFYDLGGGAGLGLNVPNQTLPADKLELTAQEKLDLIAFMKSLTDATYEKEAPLKLPLFTERSDLNNRPVGGRY</sequence>
<dbReference type="PROSITE" id="PS51007">
    <property type="entry name" value="CYTC"/>
    <property type="match status" value="2"/>
</dbReference>
<dbReference type="Proteomes" id="UP000644147">
    <property type="component" value="Unassembled WGS sequence"/>
</dbReference>
<accession>A0ABS1BZC8</accession>
<keyword evidence="6 7" id="KW-0408">Iron</keyword>
<feature type="coiled-coil region" evidence="8">
    <location>
        <begin position="47"/>
        <end position="74"/>
    </location>
</feature>
<dbReference type="RefSeq" id="WP_200505240.1">
    <property type="nucleotide sequence ID" value="NZ_JAEHFX010000002.1"/>
</dbReference>
<evidence type="ECO:0000256" key="9">
    <source>
        <dbReference type="SAM" id="Phobius"/>
    </source>
</evidence>
<dbReference type="SUPFAM" id="SSF46626">
    <property type="entry name" value="Cytochrome c"/>
    <property type="match status" value="2"/>
</dbReference>
<dbReference type="Gene3D" id="1.10.760.10">
    <property type="entry name" value="Cytochrome c-like domain"/>
    <property type="match status" value="2"/>
</dbReference>
<dbReference type="PANTHER" id="PTHR30600:SF10">
    <property type="entry name" value="BLL6722 PROTEIN"/>
    <property type="match status" value="1"/>
</dbReference>
<evidence type="ECO:0000313" key="11">
    <source>
        <dbReference type="EMBL" id="MBK0402496.1"/>
    </source>
</evidence>
<name>A0ABS1BZC8_9BACT</name>
<keyword evidence="9" id="KW-1133">Transmembrane helix</keyword>
<evidence type="ECO:0000256" key="4">
    <source>
        <dbReference type="ARBA" id="ARBA00022729"/>
    </source>
</evidence>
<proteinExistence type="predicted"/>
<keyword evidence="3 7" id="KW-0479">Metal-binding</keyword>
<feature type="domain" description="Cytochrome c" evidence="10">
    <location>
        <begin position="336"/>
        <end position="473"/>
    </location>
</feature>
<organism evidence="11 12">
    <name type="scientific">Adhaeribacter terrigena</name>
    <dbReference type="NCBI Taxonomy" id="2793070"/>
    <lineage>
        <taxon>Bacteria</taxon>
        <taxon>Pseudomonadati</taxon>
        <taxon>Bacteroidota</taxon>
        <taxon>Cytophagia</taxon>
        <taxon>Cytophagales</taxon>
        <taxon>Hymenobacteraceae</taxon>
        <taxon>Adhaeribacter</taxon>
    </lineage>
</organism>
<evidence type="ECO:0000256" key="7">
    <source>
        <dbReference type="PROSITE-ProRule" id="PRU00433"/>
    </source>
</evidence>
<keyword evidence="9" id="KW-0472">Membrane</keyword>
<dbReference type="InterPro" id="IPR036909">
    <property type="entry name" value="Cyt_c-like_dom_sf"/>
</dbReference>
<comment type="subcellular location">
    <subcellularLocation>
        <location evidence="1">Cell envelope</location>
    </subcellularLocation>
</comment>
<protein>
    <submittedName>
        <fullName evidence="11">Cytochrome-c peroxidase</fullName>
    </submittedName>
</protein>
<evidence type="ECO:0000256" key="8">
    <source>
        <dbReference type="SAM" id="Coils"/>
    </source>
</evidence>
<reference evidence="11 12" key="1">
    <citation type="submission" date="2020-12" db="EMBL/GenBank/DDBJ databases">
        <title>Bacterial novel species Adhaeribacter sp. BT258 isolated from soil.</title>
        <authorList>
            <person name="Jung H.-Y."/>
        </authorList>
    </citation>
    <scope>NUCLEOTIDE SEQUENCE [LARGE SCALE GENOMIC DNA]</scope>
    <source>
        <strain evidence="11 12">BT258</strain>
    </source>
</reference>
<dbReference type="Pfam" id="PF03150">
    <property type="entry name" value="CCP_MauG"/>
    <property type="match status" value="1"/>
</dbReference>
<dbReference type="InterPro" id="IPR051395">
    <property type="entry name" value="Cytochrome_c_Peroxidase/MauG"/>
</dbReference>
<evidence type="ECO:0000256" key="6">
    <source>
        <dbReference type="ARBA" id="ARBA00023004"/>
    </source>
</evidence>
<feature type="transmembrane region" description="Helical" evidence="9">
    <location>
        <begin position="12"/>
        <end position="33"/>
    </location>
</feature>
<evidence type="ECO:0000256" key="1">
    <source>
        <dbReference type="ARBA" id="ARBA00004196"/>
    </source>
</evidence>
<keyword evidence="2 7" id="KW-0349">Heme</keyword>
<keyword evidence="8" id="KW-0175">Coiled coil</keyword>
<keyword evidence="4" id="KW-0732">Signal</keyword>
<dbReference type="GO" id="GO:0004601">
    <property type="term" value="F:peroxidase activity"/>
    <property type="evidence" value="ECO:0007669"/>
    <property type="project" value="UniProtKB-KW"/>
</dbReference>
<keyword evidence="9" id="KW-0812">Transmembrane</keyword>
<feature type="domain" description="Cytochrome c" evidence="10">
    <location>
        <begin position="492"/>
        <end position="634"/>
    </location>
</feature>
<evidence type="ECO:0000256" key="5">
    <source>
        <dbReference type="ARBA" id="ARBA00023002"/>
    </source>
</evidence>